<comment type="caution">
    <text evidence="1">The sequence shown here is derived from an EMBL/GenBank/DDBJ whole genome shotgun (WGS) entry which is preliminary data.</text>
</comment>
<dbReference type="Proteomes" id="UP001314170">
    <property type="component" value="Unassembled WGS sequence"/>
</dbReference>
<evidence type="ECO:0000313" key="1">
    <source>
        <dbReference type="EMBL" id="CAK7328650.1"/>
    </source>
</evidence>
<keyword evidence="2" id="KW-1185">Reference proteome</keyword>
<proteinExistence type="predicted"/>
<name>A0AAV1R6K7_9ROSI</name>
<organism evidence="1 2">
    <name type="scientific">Dovyalis caffra</name>
    <dbReference type="NCBI Taxonomy" id="77055"/>
    <lineage>
        <taxon>Eukaryota</taxon>
        <taxon>Viridiplantae</taxon>
        <taxon>Streptophyta</taxon>
        <taxon>Embryophyta</taxon>
        <taxon>Tracheophyta</taxon>
        <taxon>Spermatophyta</taxon>
        <taxon>Magnoliopsida</taxon>
        <taxon>eudicotyledons</taxon>
        <taxon>Gunneridae</taxon>
        <taxon>Pentapetalae</taxon>
        <taxon>rosids</taxon>
        <taxon>fabids</taxon>
        <taxon>Malpighiales</taxon>
        <taxon>Salicaceae</taxon>
        <taxon>Flacourtieae</taxon>
        <taxon>Dovyalis</taxon>
    </lineage>
</organism>
<dbReference type="EMBL" id="CAWUPB010000903">
    <property type="protein sequence ID" value="CAK7328650.1"/>
    <property type="molecule type" value="Genomic_DNA"/>
</dbReference>
<evidence type="ECO:0000313" key="2">
    <source>
        <dbReference type="Proteomes" id="UP001314170"/>
    </source>
</evidence>
<sequence>MDRSFPPSSSHSGWVYPEVKKEGKEEGFFPREEGRALSNLRLSLWSKFHCRIDLGIGSHPNSSSCPKVLYESRSTAVKVRFLSSIERKPLLAFFASLA</sequence>
<accession>A0AAV1R6K7</accession>
<dbReference type="AlphaFoldDB" id="A0AAV1R6K7"/>
<reference evidence="1 2" key="1">
    <citation type="submission" date="2024-01" db="EMBL/GenBank/DDBJ databases">
        <authorList>
            <person name="Waweru B."/>
        </authorList>
    </citation>
    <scope>NUCLEOTIDE SEQUENCE [LARGE SCALE GENOMIC DNA]</scope>
</reference>
<gene>
    <name evidence="1" type="ORF">DCAF_LOCUS6378</name>
</gene>
<protein>
    <submittedName>
        <fullName evidence="1">Uncharacterized protein</fullName>
    </submittedName>
</protein>